<name>A0A1A8X0J1_PLAOA</name>
<dbReference type="EMBL" id="FLQV01000790">
    <property type="protein sequence ID" value="SBS98115.1"/>
    <property type="molecule type" value="Genomic_DNA"/>
</dbReference>
<evidence type="ECO:0000313" key="2">
    <source>
        <dbReference type="EMBL" id="SBS98115.1"/>
    </source>
</evidence>
<evidence type="ECO:0000313" key="3">
    <source>
        <dbReference type="Proteomes" id="UP000078546"/>
    </source>
</evidence>
<dbReference type="AlphaFoldDB" id="A0A1A8X0J1"/>
<reference evidence="3" key="1">
    <citation type="submission" date="2016-05" db="EMBL/GenBank/DDBJ databases">
        <authorList>
            <person name="Naeem Raeece"/>
        </authorList>
    </citation>
    <scope>NUCLEOTIDE SEQUENCE [LARGE SCALE GENOMIC DNA]</scope>
</reference>
<organism evidence="2 3">
    <name type="scientific">Plasmodium ovale curtisi</name>
    <dbReference type="NCBI Taxonomy" id="864141"/>
    <lineage>
        <taxon>Eukaryota</taxon>
        <taxon>Sar</taxon>
        <taxon>Alveolata</taxon>
        <taxon>Apicomplexa</taxon>
        <taxon>Aconoidasida</taxon>
        <taxon>Haemosporida</taxon>
        <taxon>Plasmodiidae</taxon>
        <taxon>Plasmodium</taxon>
        <taxon>Plasmodium (Plasmodium)</taxon>
    </lineage>
</organism>
<sequence length="119" mass="13917">MSFMQLFIYLSISISISIFHFPFEGLKFYTSCSGTGQVKWELLGVLTIINSLLLLFNVNYKENISFLNNKKSENSDINDDLINVDMNEFSNNEKDESSDDSEREKKYNKLKIRYLYSII</sequence>
<protein>
    <submittedName>
        <fullName evidence="2">Uncharacterized protein</fullName>
    </submittedName>
</protein>
<keyword evidence="1" id="KW-0812">Transmembrane</keyword>
<evidence type="ECO:0000256" key="1">
    <source>
        <dbReference type="SAM" id="Phobius"/>
    </source>
</evidence>
<proteinExistence type="predicted"/>
<gene>
    <name evidence="2" type="ORF">POVCU1_043610</name>
</gene>
<keyword evidence="1" id="KW-1133">Transmembrane helix</keyword>
<dbReference type="Proteomes" id="UP000078546">
    <property type="component" value="Unassembled WGS sequence"/>
</dbReference>
<accession>A0A1A8X0J1</accession>
<keyword evidence="1" id="KW-0472">Membrane</keyword>
<feature type="transmembrane region" description="Helical" evidence="1">
    <location>
        <begin position="7"/>
        <end position="23"/>
    </location>
</feature>
<feature type="transmembrane region" description="Helical" evidence="1">
    <location>
        <begin position="43"/>
        <end position="60"/>
    </location>
</feature>